<dbReference type="AlphaFoldDB" id="A0A2K9NJT1"/>
<evidence type="ECO:0000313" key="4">
    <source>
        <dbReference type="EMBL" id="AUN32866.1"/>
    </source>
</evidence>
<dbReference type="SMART" id="SM00939">
    <property type="entry name" value="PepX_C"/>
    <property type="match status" value="1"/>
</dbReference>
<dbReference type="PANTHER" id="PTHR43056">
    <property type="entry name" value="PEPTIDASE S9 PROLYL OLIGOPEPTIDASE"/>
    <property type="match status" value="1"/>
</dbReference>
<dbReference type="Pfam" id="PF08530">
    <property type="entry name" value="PepX_C"/>
    <property type="match status" value="1"/>
</dbReference>
<dbReference type="PANTHER" id="PTHR43056:SF10">
    <property type="entry name" value="COCE_NOND FAMILY, PUTATIVE (AFU_ORTHOLOGUE AFUA_7G00600)-RELATED"/>
    <property type="match status" value="1"/>
</dbReference>
<dbReference type="InterPro" id="IPR029058">
    <property type="entry name" value="AB_hydrolase_fold"/>
</dbReference>
<feature type="region of interest" description="Disordered" evidence="2">
    <location>
        <begin position="387"/>
        <end position="409"/>
    </location>
</feature>
<dbReference type="Proteomes" id="UP000234752">
    <property type="component" value="Chromosome eg_2"/>
</dbReference>
<gene>
    <name evidence="4" type="ORF">C0V82_18395</name>
</gene>
<proteinExistence type="predicted"/>
<sequence length="609" mass="66238">MIILRDVMVAMRDGVRLATDIYLPGPGAWPVILERTPYNKHGTNHADRSLVEPVPRSKPDIAADFVAAGYAFILQDCRGRFGSEGEFTKYVNEAEDGIDMLHWLRCQSWCDGRIGTLGLSYSAHTQAAMASLGAPGVGAMIMDSGGFASAYHSGIRQGGAYELKQLTWAVKHAALSPRTAADPERKAALASQDIRHWMAVNPWRTGYSPVSAAPEYEDYIVRQWADECFNSGWQRPGLYACGYYDVFPDVPILHVCSWYDPYALSTPQNFQGLTVGGRQALGRLIMGPWTHGQRSVAHAGEVDFGPAATLDGNLAPDYTALRRAFLDHHLLRRADVPDPLPQPVSLFIMGGGPGGRNGEGRWRHGGHWRSFAAWPPAQVRSTAFNLLPDGTLSERPGTPGTRSWDHDPHNPVPSIGGAVASGGAIIPAGAYDQREREGWMACPQPGRALADRPDVVVFRTPALERDVTVAGPIRARLYLSSSAVDTDIVVKLVDEYPAGADGTPGFAMNLCHGIIRARFRDGFEQPRLMLPGQVYAFEIEMFPTANRFQAGHHIRLDVASSHFPHFDVNPGTGAPAGQDPGIPVIARNSLHMGPLHPSHIVLPILPDDA</sequence>
<dbReference type="InterPro" id="IPR050585">
    <property type="entry name" value="Xaa-Pro_dipeptidyl-ppase/CocE"/>
</dbReference>
<dbReference type="OrthoDB" id="9806163at2"/>
<dbReference type="InterPro" id="IPR000383">
    <property type="entry name" value="Xaa-Pro-like_dom"/>
</dbReference>
<dbReference type="NCBIfam" id="TIGR00976">
    <property type="entry name" value="CocE_NonD"/>
    <property type="match status" value="1"/>
</dbReference>
<evidence type="ECO:0000313" key="5">
    <source>
        <dbReference type="Proteomes" id="UP000234752"/>
    </source>
</evidence>
<reference evidence="4 5" key="1">
    <citation type="submission" date="2017-12" db="EMBL/GenBank/DDBJ databases">
        <title>Genomes of bacteria within cyanobacterial aggregates.</title>
        <authorList>
            <person name="Cai H."/>
        </authorList>
    </citation>
    <scope>NUCLEOTIDE SEQUENCE [LARGE SCALE GENOMIC DNA]</scope>
    <source>
        <strain evidence="4 5">TH16</strain>
    </source>
</reference>
<dbReference type="GO" id="GO:0008239">
    <property type="term" value="F:dipeptidyl-peptidase activity"/>
    <property type="evidence" value="ECO:0007669"/>
    <property type="project" value="InterPro"/>
</dbReference>
<dbReference type="InterPro" id="IPR013736">
    <property type="entry name" value="Xaa-Pro_dipept_C"/>
</dbReference>
<name>A0A2K9NJT1_9PROT</name>
<dbReference type="SUPFAM" id="SSF49785">
    <property type="entry name" value="Galactose-binding domain-like"/>
    <property type="match status" value="1"/>
</dbReference>
<keyword evidence="5" id="KW-1185">Reference proteome</keyword>
<keyword evidence="1 4" id="KW-0378">Hydrolase</keyword>
<dbReference type="EMBL" id="CP025612">
    <property type="protein sequence ID" value="AUN32866.1"/>
    <property type="molecule type" value="Genomic_DNA"/>
</dbReference>
<dbReference type="Gene3D" id="1.10.3020.10">
    <property type="entry name" value="alpha-amino acid ester hydrolase ( Helical cap domain)"/>
    <property type="match status" value="1"/>
</dbReference>
<dbReference type="KEGG" id="ncb:C0V82_18395"/>
<evidence type="ECO:0000256" key="2">
    <source>
        <dbReference type="SAM" id="MobiDB-lite"/>
    </source>
</evidence>
<organism evidence="4 5">
    <name type="scientific">Niveispirillum cyanobacteriorum</name>
    <dbReference type="NCBI Taxonomy" id="1612173"/>
    <lineage>
        <taxon>Bacteria</taxon>
        <taxon>Pseudomonadati</taxon>
        <taxon>Pseudomonadota</taxon>
        <taxon>Alphaproteobacteria</taxon>
        <taxon>Rhodospirillales</taxon>
        <taxon>Azospirillaceae</taxon>
        <taxon>Niveispirillum</taxon>
    </lineage>
</organism>
<accession>A0A2K9NJT1</accession>
<dbReference type="Pfam" id="PF02129">
    <property type="entry name" value="Peptidase_S15"/>
    <property type="match status" value="1"/>
</dbReference>
<dbReference type="SUPFAM" id="SSF53474">
    <property type="entry name" value="alpha/beta-Hydrolases"/>
    <property type="match status" value="1"/>
</dbReference>
<evidence type="ECO:0000259" key="3">
    <source>
        <dbReference type="SMART" id="SM00939"/>
    </source>
</evidence>
<evidence type="ECO:0000256" key="1">
    <source>
        <dbReference type="ARBA" id="ARBA00022801"/>
    </source>
</evidence>
<feature type="domain" description="Xaa-Pro dipeptidyl-peptidase C-terminal" evidence="3">
    <location>
        <begin position="323"/>
        <end position="601"/>
    </location>
</feature>
<protein>
    <submittedName>
        <fullName evidence="4">Antibiotic hydrolase</fullName>
    </submittedName>
</protein>
<dbReference type="InterPro" id="IPR008979">
    <property type="entry name" value="Galactose-bd-like_sf"/>
</dbReference>
<dbReference type="Gene3D" id="2.60.120.260">
    <property type="entry name" value="Galactose-binding domain-like"/>
    <property type="match status" value="1"/>
</dbReference>
<dbReference type="Gene3D" id="3.40.50.1820">
    <property type="entry name" value="alpha/beta hydrolase"/>
    <property type="match status" value="1"/>
</dbReference>
<dbReference type="InterPro" id="IPR005674">
    <property type="entry name" value="CocE/Ser_esterase"/>
</dbReference>